<feature type="domain" description="Calcineurin-like phosphoesterase" evidence="2">
    <location>
        <begin position="57"/>
        <end position="266"/>
    </location>
</feature>
<evidence type="ECO:0000313" key="5">
    <source>
        <dbReference type="EMBL" id="EFX84466.1"/>
    </source>
</evidence>
<dbReference type="Pfam" id="PF24384">
    <property type="entry name" value="Ig_TMM62"/>
    <property type="match status" value="1"/>
</dbReference>
<keyword evidence="1" id="KW-0812">Transmembrane</keyword>
<dbReference type="InterPro" id="IPR029052">
    <property type="entry name" value="Metallo-depent_PP-like"/>
</dbReference>
<keyword evidence="6" id="KW-1185">Reference proteome</keyword>
<dbReference type="InParanoid" id="E9G7H9"/>
<evidence type="ECO:0000259" key="2">
    <source>
        <dbReference type="Pfam" id="PF00149"/>
    </source>
</evidence>
<dbReference type="PANTHER" id="PTHR14795:SF0">
    <property type="entry name" value="TRANSMEMBRANE PROTEIN 62"/>
    <property type="match status" value="1"/>
</dbReference>
<dbReference type="Gene3D" id="3.60.21.10">
    <property type="match status" value="1"/>
</dbReference>
<dbReference type="PANTHER" id="PTHR14795">
    <property type="entry name" value="HELICASE RELATED"/>
    <property type="match status" value="1"/>
</dbReference>
<sequence>MNIERIGLFFLIIFILVFVFTSRKHLTINSECNLDNVRSSRQNIIPLGQDDEDVLVFVHISDLHISHFTAEDRYEQLNEFCSINLKAIRPGLVLASGDLTDSVAPGKVLVTQFIEEWQMYKDVYTKCQNESGVPHWLDVRGNHDNFNIHGYNSSNNYYPMFGSQRKNPGSYMTIVKANERTKYAFIAVDATLEIGPKRLLNFVGQLDDNRLTKLKEMDDDATQSNVNGTIWFGHYPSSSILNSGLLPGLRDVASKGIAYLCGHFHTFVGIVPKMYSRHHSGMLELELADWKDRRMYRVAVLDKGLFSFNDVNHHSWPIIVVTNPKPLLTVHHCQQPNEIIANSTHIRIFIFSPSPIEVCEVRLDHGSWKPCKLTGQKNPLYTAPWQPELYAKGPHTLEVRAKDSSGSEKITEIDFALDDTMPHYPWSARIALMWDFTTLSKVVFWVSIICCTVPFLFMNFLQRRITLRQLSPLRVKYRCVKLLIRKFWVFSGVKKLLYPILAYTLYLCVGPWLAGHLIDGRIGVVFAWGTFFEDGIFLKGTTTYLYCGFHILLFNGPLICILAHTADVRFLETKDPNRAYSRTLSRKFLLYVPILLFVIFHFITCLIFMHSYGWCTLLLNPARSWSLFLALYLWWKAERLSKLDLK</sequence>
<feature type="domain" description="TMEM62 Ig-like" evidence="3">
    <location>
        <begin position="314"/>
        <end position="413"/>
    </location>
</feature>
<dbReference type="STRING" id="6669.E9G7H9"/>
<feature type="transmembrane region" description="Helical" evidence="1">
    <location>
        <begin position="442"/>
        <end position="461"/>
    </location>
</feature>
<evidence type="ECO:0000259" key="4">
    <source>
        <dbReference type="Pfam" id="PF24394"/>
    </source>
</evidence>
<dbReference type="eggNOG" id="ENOG502QTBN">
    <property type="taxonomic scope" value="Eukaryota"/>
</dbReference>
<feature type="domain" description="TMEM62 C-terminal" evidence="4">
    <location>
        <begin position="443"/>
        <end position="619"/>
    </location>
</feature>
<dbReference type="OMA" id="VEWQTYH"/>
<name>E9G7H9_DAPPU</name>
<dbReference type="OrthoDB" id="27234at2759"/>
<feature type="transmembrane region" description="Helical" evidence="1">
    <location>
        <begin position="588"/>
        <end position="612"/>
    </location>
</feature>
<evidence type="ECO:0000313" key="6">
    <source>
        <dbReference type="Proteomes" id="UP000000305"/>
    </source>
</evidence>
<dbReference type="SUPFAM" id="SSF81296">
    <property type="entry name" value="E set domains"/>
    <property type="match status" value="1"/>
</dbReference>
<dbReference type="HOGENOM" id="CLU_021197_2_0_1"/>
<dbReference type="InterPro" id="IPR056229">
    <property type="entry name" value="Ig_TMM62"/>
</dbReference>
<accession>E9G7H9</accession>
<protein>
    <submittedName>
        <fullName evidence="5">Uncharacterized protein</fullName>
    </submittedName>
</protein>
<dbReference type="Proteomes" id="UP000000305">
    <property type="component" value="Unassembled WGS sequence"/>
</dbReference>
<proteinExistence type="predicted"/>
<organism evidence="5 6">
    <name type="scientific">Daphnia pulex</name>
    <name type="common">Water flea</name>
    <dbReference type="NCBI Taxonomy" id="6669"/>
    <lineage>
        <taxon>Eukaryota</taxon>
        <taxon>Metazoa</taxon>
        <taxon>Ecdysozoa</taxon>
        <taxon>Arthropoda</taxon>
        <taxon>Crustacea</taxon>
        <taxon>Branchiopoda</taxon>
        <taxon>Diplostraca</taxon>
        <taxon>Cladocera</taxon>
        <taxon>Anomopoda</taxon>
        <taxon>Daphniidae</taxon>
        <taxon>Daphnia</taxon>
    </lineage>
</organism>
<dbReference type="Pfam" id="PF00149">
    <property type="entry name" value="Metallophos"/>
    <property type="match status" value="1"/>
</dbReference>
<dbReference type="KEGG" id="dpx:DAPPUDRAFT_314796"/>
<dbReference type="Pfam" id="PF24394">
    <property type="entry name" value="TMEM62_C"/>
    <property type="match status" value="1"/>
</dbReference>
<feature type="transmembrane region" description="Helical" evidence="1">
    <location>
        <begin position="496"/>
        <end position="514"/>
    </location>
</feature>
<reference evidence="5 6" key="1">
    <citation type="journal article" date="2011" name="Science">
        <title>The ecoresponsive genome of Daphnia pulex.</title>
        <authorList>
            <person name="Colbourne J.K."/>
            <person name="Pfrender M.E."/>
            <person name="Gilbert D."/>
            <person name="Thomas W.K."/>
            <person name="Tucker A."/>
            <person name="Oakley T.H."/>
            <person name="Tokishita S."/>
            <person name="Aerts A."/>
            <person name="Arnold G.J."/>
            <person name="Basu M.K."/>
            <person name="Bauer D.J."/>
            <person name="Caceres C.E."/>
            <person name="Carmel L."/>
            <person name="Casola C."/>
            <person name="Choi J.H."/>
            <person name="Detter J.C."/>
            <person name="Dong Q."/>
            <person name="Dusheyko S."/>
            <person name="Eads B.D."/>
            <person name="Frohlich T."/>
            <person name="Geiler-Samerotte K.A."/>
            <person name="Gerlach D."/>
            <person name="Hatcher P."/>
            <person name="Jogdeo S."/>
            <person name="Krijgsveld J."/>
            <person name="Kriventseva E.V."/>
            <person name="Kultz D."/>
            <person name="Laforsch C."/>
            <person name="Lindquist E."/>
            <person name="Lopez J."/>
            <person name="Manak J.R."/>
            <person name="Muller J."/>
            <person name="Pangilinan J."/>
            <person name="Patwardhan R.P."/>
            <person name="Pitluck S."/>
            <person name="Pritham E.J."/>
            <person name="Rechtsteiner A."/>
            <person name="Rho M."/>
            <person name="Rogozin I.B."/>
            <person name="Sakarya O."/>
            <person name="Salamov A."/>
            <person name="Schaack S."/>
            <person name="Shapiro H."/>
            <person name="Shiga Y."/>
            <person name="Skalitzky C."/>
            <person name="Smith Z."/>
            <person name="Souvorov A."/>
            <person name="Sung W."/>
            <person name="Tang Z."/>
            <person name="Tsuchiya D."/>
            <person name="Tu H."/>
            <person name="Vos H."/>
            <person name="Wang M."/>
            <person name="Wolf Y.I."/>
            <person name="Yamagata H."/>
            <person name="Yamada T."/>
            <person name="Ye Y."/>
            <person name="Shaw J.R."/>
            <person name="Andrews J."/>
            <person name="Crease T.J."/>
            <person name="Tang H."/>
            <person name="Lucas S.M."/>
            <person name="Robertson H.M."/>
            <person name="Bork P."/>
            <person name="Koonin E.V."/>
            <person name="Zdobnov E.M."/>
            <person name="Grigoriev I.V."/>
            <person name="Lynch M."/>
            <person name="Boore J.L."/>
        </authorList>
    </citation>
    <scope>NUCLEOTIDE SEQUENCE [LARGE SCALE GENOMIC DNA]</scope>
</reference>
<dbReference type="InterPro" id="IPR004843">
    <property type="entry name" value="Calcineurin-like_PHP"/>
</dbReference>
<evidence type="ECO:0000259" key="3">
    <source>
        <dbReference type="Pfam" id="PF24384"/>
    </source>
</evidence>
<feature type="transmembrane region" description="Helical" evidence="1">
    <location>
        <begin position="543"/>
        <end position="567"/>
    </location>
</feature>
<evidence type="ECO:0000256" key="1">
    <source>
        <dbReference type="SAM" id="Phobius"/>
    </source>
</evidence>
<dbReference type="AlphaFoldDB" id="E9G7H9"/>
<keyword evidence="1" id="KW-0472">Membrane</keyword>
<dbReference type="InterPro" id="IPR056230">
    <property type="entry name" value="TMEM62_C"/>
</dbReference>
<gene>
    <name evidence="5" type="ORF">DAPPUDRAFT_314796</name>
</gene>
<dbReference type="PhylomeDB" id="E9G7H9"/>
<keyword evidence="1" id="KW-1133">Transmembrane helix</keyword>
<dbReference type="SUPFAM" id="SSF56300">
    <property type="entry name" value="Metallo-dependent phosphatases"/>
    <property type="match status" value="1"/>
</dbReference>
<dbReference type="GO" id="GO:0016787">
    <property type="term" value="F:hydrolase activity"/>
    <property type="evidence" value="ECO:0007669"/>
    <property type="project" value="InterPro"/>
</dbReference>
<dbReference type="InterPro" id="IPR014756">
    <property type="entry name" value="Ig_E-set"/>
</dbReference>
<dbReference type="EMBL" id="GL732534">
    <property type="protein sequence ID" value="EFX84466.1"/>
    <property type="molecule type" value="Genomic_DNA"/>
</dbReference>